<dbReference type="InterPro" id="IPR029063">
    <property type="entry name" value="SAM-dependent_MTases_sf"/>
</dbReference>
<organism evidence="8 9">
    <name type="scientific">Linnemannia gamsii</name>
    <dbReference type="NCBI Taxonomy" id="64522"/>
    <lineage>
        <taxon>Eukaryota</taxon>
        <taxon>Fungi</taxon>
        <taxon>Fungi incertae sedis</taxon>
        <taxon>Mucoromycota</taxon>
        <taxon>Mortierellomycotina</taxon>
        <taxon>Mortierellomycetes</taxon>
        <taxon>Mortierellales</taxon>
        <taxon>Mortierellaceae</taxon>
        <taxon>Linnemannia</taxon>
    </lineage>
</organism>
<dbReference type="Pfam" id="PF02786">
    <property type="entry name" value="CPSase_L_D2"/>
    <property type="match status" value="2"/>
</dbReference>
<keyword evidence="2 5" id="KW-0547">Nucleotide-binding</keyword>
<evidence type="ECO:0000259" key="6">
    <source>
        <dbReference type="PROSITE" id="PS50975"/>
    </source>
</evidence>
<dbReference type="InterPro" id="IPR011054">
    <property type="entry name" value="Rudment_hybrid_motif"/>
</dbReference>
<evidence type="ECO:0000256" key="5">
    <source>
        <dbReference type="PROSITE-ProRule" id="PRU00409"/>
    </source>
</evidence>
<dbReference type="InterPro" id="IPR011761">
    <property type="entry name" value="ATP-grasp"/>
</dbReference>
<keyword evidence="4" id="KW-0092">Biotin</keyword>
<dbReference type="Gene3D" id="3.40.50.150">
    <property type="entry name" value="Vaccinia Virus protein VP39"/>
    <property type="match status" value="1"/>
</dbReference>
<dbReference type="Pfam" id="PF02785">
    <property type="entry name" value="Biotin_carb_C"/>
    <property type="match status" value="1"/>
</dbReference>
<dbReference type="SUPFAM" id="SSF51246">
    <property type="entry name" value="Rudiment single hybrid motif"/>
    <property type="match status" value="1"/>
</dbReference>
<evidence type="ECO:0000256" key="1">
    <source>
        <dbReference type="ARBA" id="ARBA00022598"/>
    </source>
</evidence>
<dbReference type="InterPro" id="IPR005481">
    <property type="entry name" value="BC-like_N"/>
</dbReference>
<name>A0ABQ7K6C5_9FUNG</name>
<dbReference type="CDD" id="cd02440">
    <property type="entry name" value="AdoMet_MTases"/>
    <property type="match status" value="1"/>
</dbReference>
<evidence type="ECO:0000256" key="4">
    <source>
        <dbReference type="ARBA" id="ARBA00023267"/>
    </source>
</evidence>
<dbReference type="PROSITE" id="PS50975">
    <property type="entry name" value="ATP_GRASP"/>
    <property type="match status" value="1"/>
</dbReference>
<comment type="caution">
    <text evidence="8">The sequence shown here is derived from an EMBL/GenBank/DDBJ whole genome shotgun (WGS) entry which is preliminary data.</text>
</comment>
<sequence>MFEKILIANRGEIALRIQRACRELGVKTVVVYSEADKEAKYVRLADEAVCVGPAPSTLSYLNMPAIISAAEVTDAEAIHPGYGFLSENADFAERVEQSGFTFIGPRPETIRLMGDKVSAKQTMLKAAVPCVPGSEGALPEDPKEIIKIARQITYPVIIKAAGGGGGRGMRVVHTEAALLNAVNMTREEAGRAFGNPQVYMEKFLENPRHIEIQVLADSFKHAIWLGERDCSMQRRHQKVIEEAPAPNIPRRLVERIGDRFEHPVTEMITGIDLVQEQIRVAAGEKLRFKQRDVVLKGHAIECRINAEDAYKFTPSPGRITSWHAPGGPGIRVDSHAYNGMTQTKQHESPSYRELVVELTQADAQALSDILLELGALSVSLEDAQADTLAEQPLFGEPGHEPPHAAWQLSRLSVLLAGSQEPALLLGAAANELGLASLPPYHVREVPNQDWVQLTQAQFEPIPIGQRIWVVPSWHLRPPAAPQDALILALDPGLAFGTGSHPTTKLCMEWLEATVTAGQAVLDYGCGSGILAILAKKCGATHVLGIDIDPQAIAAARRNSEQNLAEVTYQSPDDGETGQFDLVVANILANPLKLMASMLCAKICPGGQLALSGILERQADELIHTYAPWLKLSVWRAEEGWVCLTGQRPL</sequence>
<gene>
    <name evidence="8" type="ORF">BGZ96_003884</name>
</gene>
<dbReference type="PROSITE" id="PS50979">
    <property type="entry name" value="BC"/>
    <property type="match status" value="1"/>
</dbReference>
<keyword evidence="9" id="KW-1185">Reference proteome</keyword>
<dbReference type="InterPro" id="IPR016185">
    <property type="entry name" value="PreATP-grasp_dom_sf"/>
</dbReference>
<evidence type="ECO:0000256" key="2">
    <source>
        <dbReference type="ARBA" id="ARBA00022741"/>
    </source>
</evidence>
<dbReference type="InterPro" id="IPR013815">
    <property type="entry name" value="ATP_grasp_subdomain_1"/>
</dbReference>
<evidence type="ECO:0008006" key="10">
    <source>
        <dbReference type="Google" id="ProtNLM"/>
    </source>
</evidence>
<keyword evidence="1" id="KW-0436">Ligase</keyword>
<dbReference type="InterPro" id="IPR004498">
    <property type="entry name" value="Ribosomal_PrmA_MeTrfase"/>
</dbReference>
<dbReference type="InterPro" id="IPR005482">
    <property type="entry name" value="Biotin_COase_C"/>
</dbReference>
<protein>
    <recommendedName>
        <fullName evidence="10">Ribosomal protein L11 methyltransferase</fullName>
    </recommendedName>
</protein>
<dbReference type="HAMAP" id="MF_00735">
    <property type="entry name" value="Methyltr_PrmA"/>
    <property type="match status" value="1"/>
</dbReference>
<dbReference type="InterPro" id="IPR005479">
    <property type="entry name" value="CPAse_ATP-bd"/>
</dbReference>
<reference evidence="8 9" key="1">
    <citation type="journal article" date="2020" name="Fungal Divers.">
        <title>Resolving the Mortierellaceae phylogeny through synthesis of multi-gene phylogenetics and phylogenomics.</title>
        <authorList>
            <person name="Vandepol N."/>
            <person name="Liber J."/>
            <person name="Desiro A."/>
            <person name="Na H."/>
            <person name="Kennedy M."/>
            <person name="Barry K."/>
            <person name="Grigoriev I.V."/>
            <person name="Miller A.N."/>
            <person name="O'Donnell K."/>
            <person name="Stajich J.E."/>
            <person name="Bonito G."/>
        </authorList>
    </citation>
    <scope>NUCLEOTIDE SEQUENCE [LARGE SCALE GENOMIC DNA]</scope>
    <source>
        <strain evidence="8 9">AD045</strain>
    </source>
</reference>
<feature type="domain" description="Biotin carboxylation" evidence="7">
    <location>
        <begin position="1"/>
        <end position="409"/>
    </location>
</feature>
<proteinExistence type="inferred from homology"/>
<dbReference type="SUPFAM" id="SSF56059">
    <property type="entry name" value="Glutathione synthetase ATP-binding domain-like"/>
    <property type="match status" value="1"/>
</dbReference>
<feature type="domain" description="ATP-grasp" evidence="6">
    <location>
        <begin position="120"/>
        <end position="321"/>
    </location>
</feature>
<dbReference type="PANTHER" id="PTHR48095:SF2">
    <property type="entry name" value="BIOTIN CARBOXYLASE, CHLOROPLASTIC"/>
    <property type="match status" value="1"/>
</dbReference>
<dbReference type="Gene3D" id="3.40.50.20">
    <property type="match status" value="1"/>
</dbReference>
<evidence type="ECO:0000259" key="7">
    <source>
        <dbReference type="PROSITE" id="PS50979"/>
    </source>
</evidence>
<dbReference type="InterPro" id="IPR051602">
    <property type="entry name" value="ACC_Biotin_Carboxylase"/>
</dbReference>
<dbReference type="PANTHER" id="PTHR48095">
    <property type="entry name" value="PYRUVATE CARBOXYLASE SUBUNIT A"/>
    <property type="match status" value="1"/>
</dbReference>
<dbReference type="Pfam" id="PF00289">
    <property type="entry name" value="Biotin_carb_N"/>
    <property type="match status" value="1"/>
</dbReference>
<evidence type="ECO:0000313" key="9">
    <source>
        <dbReference type="Proteomes" id="UP001194696"/>
    </source>
</evidence>
<dbReference type="Proteomes" id="UP001194696">
    <property type="component" value="Unassembled WGS sequence"/>
</dbReference>
<dbReference type="SUPFAM" id="SSF52440">
    <property type="entry name" value="PreATP-grasp domain"/>
    <property type="match status" value="1"/>
</dbReference>
<dbReference type="Gene3D" id="3.30.470.20">
    <property type="entry name" value="ATP-grasp fold, B domain"/>
    <property type="match status" value="2"/>
</dbReference>
<evidence type="ECO:0000256" key="3">
    <source>
        <dbReference type="ARBA" id="ARBA00022840"/>
    </source>
</evidence>
<evidence type="ECO:0000313" key="8">
    <source>
        <dbReference type="EMBL" id="KAG0292627.1"/>
    </source>
</evidence>
<keyword evidence="3 5" id="KW-0067">ATP-binding</keyword>
<dbReference type="NCBIfam" id="TIGR00406">
    <property type="entry name" value="prmA"/>
    <property type="match status" value="1"/>
</dbReference>
<dbReference type="PROSITE" id="PS00866">
    <property type="entry name" value="CPSASE_1"/>
    <property type="match status" value="1"/>
</dbReference>
<accession>A0ABQ7K6C5</accession>
<dbReference type="Pfam" id="PF06325">
    <property type="entry name" value="PrmA"/>
    <property type="match status" value="1"/>
</dbReference>
<dbReference type="SMART" id="SM00878">
    <property type="entry name" value="Biotin_carb_C"/>
    <property type="match status" value="1"/>
</dbReference>
<dbReference type="EMBL" id="JAAAIM010000189">
    <property type="protein sequence ID" value="KAG0292627.1"/>
    <property type="molecule type" value="Genomic_DNA"/>
</dbReference>
<dbReference type="InterPro" id="IPR011764">
    <property type="entry name" value="Biotin_carboxylation_dom"/>
</dbReference>
<dbReference type="Gene3D" id="3.30.1490.20">
    <property type="entry name" value="ATP-grasp fold, A domain"/>
    <property type="match status" value="1"/>
</dbReference>
<dbReference type="SUPFAM" id="SSF53335">
    <property type="entry name" value="S-adenosyl-L-methionine-dependent methyltransferases"/>
    <property type="match status" value="1"/>
</dbReference>